<keyword evidence="3" id="KW-1185">Reference proteome</keyword>
<dbReference type="STRING" id="288768.SAMEA3906486_03775"/>
<feature type="transmembrane region" description="Helical" evidence="1">
    <location>
        <begin position="63"/>
        <end position="83"/>
    </location>
</feature>
<gene>
    <name evidence="2" type="ORF">SAMEA3906486_03775</name>
</gene>
<evidence type="ECO:0000256" key="1">
    <source>
        <dbReference type="SAM" id="Phobius"/>
    </source>
</evidence>
<proteinExistence type="predicted"/>
<dbReference type="AlphaFoldDB" id="A0A157SNG2"/>
<feature type="transmembrane region" description="Helical" evidence="1">
    <location>
        <begin position="6"/>
        <end position="27"/>
    </location>
</feature>
<keyword evidence="1" id="KW-0472">Membrane</keyword>
<sequence>MQYESLFWSMAALVALALVGGTLLAVLRSVAHSVAGVLVGALCVLVAVLLASGEGELASQSWLLAVASFLFCSVIGTAATLVARKVLLRMRAR</sequence>
<feature type="transmembrane region" description="Helical" evidence="1">
    <location>
        <begin position="34"/>
        <end position="51"/>
    </location>
</feature>
<dbReference type="EMBL" id="FKIF01000007">
    <property type="protein sequence ID" value="SAI71824.1"/>
    <property type="molecule type" value="Genomic_DNA"/>
</dbReference>
<keyword evidence="1" id="KW-0812">Transmembrane</keyword>
<protein>
    <submittedName>
        <fullName evidence="2">Uncharacterized protein</fullName>
    </submittedName>
</protein>
<dbReference type="OrthoDB" id="8637384at2"/>
<reference evidence="2 3" key="1">
    <citation type="submission" date="2016-04" db="EMBL/GenBank/DDBJ databases">
        <authorList>
            <consortium name="Pathogen Informatics"/>
        </authorList>
    </citation>
    <scope>NUCLEOTIDE SEQUENCE [LARGE SCALE GENOMIC DNA]</scope>
    <source>
        <strain evidence="2 3">H050680373</strain>
    </source>
</reference>
<evidence type="ECO:0000313" key="3">
    <source>
        <dbReference type="Proteomes" id="UP000076848"/>
    </source>
</evidence>
<dbReference type="Proteomes" id="UP000076848">
    <property type="component" value="Unassembled WGS sequence"/>
</dbReference>
<keyword evidence="1" id="KW-1133">Transmembrane helix</keyword>
<name>A0A157SNG2_9BORD</name>
<accession>A0A157SNG2</accession>
<evidence type="ECO:0000313" key="2">
    <source>
        <dbReference type="EMBL" id="SAI71824.1"/>
    </source>
</evidence>
<dbReference type="RefSeq" id="WP_066130318.1">
    <property type="nucleotide sequence ID" value="NZ_FKIF01000007.1"/>
</dbReference>
<organism evidence="2 3">
    <name type="scientific">Bordetella ansorpii</name>
    <dbReference type="NCBI Taxonomy" id="288768"/>
    <lineage>
        <taxon>Bacteria</taxon>
        <taxon>Pseudomonadati</taxon>
        <taxon>Pseudomonadota</taxon>
        <taxon>Betaproteobacteria</taxon>
        <taxon>Burkholderiales</taxon>
        <taxon>Alcaligenaceae</taxon>
        <taxon>Bordetella</taxon>
    </lineage>
</organism>